<feature type="compositionally biased region" description="Polar residues" evidence="1">
    <location>
        <begin position="71"/>
        <end position="83"/>
    </location>
</feature>
<evidence type="ECO:0000313" key="2">
    <source>
        <dbReference type="EMBL" id="KAF1376150.1"/>
    </source>
</evidence>
<evidence type="ECO:0000313" key="3">
    <source>
        <dbReference type="Proteomes" id="UP000465112"/>
    </source>
</evidence>
<protein>
    <submittedName>
        <fullName evidence="2">Uncharacterized protein</fullName>
    </submittedName>
</protein>
<keyword evidence="3" id="KW-1185">Reference proteome</keyword>
<comment type="caution">
    <text evidence="2">The sequence shown here is derived from an EMBL/GenBank/DDBJ whole genome shotgun (WGS) entry which is preliminary data.</text>
</comment>
<feature type="region of interest" description="Disordered" evidence="1">
    <location>
        <begin position="68"/>
        <end position="91"/>
    </location>
</feature>
<dbReference type="AlphaFoldDB" id="A0A6A5E6B8"/>
<gene>
    <name evidence="2" type="ORF">PFLUV_G00227730</name>
</gene>
<dbReference type="EMBL" id="VHII01000019">
    <property type="protein sequence ID" value="KAF1376150.1"/>
    <property type="molecule type" value="Genomic_DNA"/>
</dbReference>
<reference evidence="2 3" key="1">
    <citation type="submission" date="2019-06" db="EMBL/GenBank/DDBJ databases">
        <title>A chromosome-scale genome assembly of the European perch, Perca fluviatilis.</title>
        <authorList>
            <person name="Roques C."/>
            <person name="Zahm M."/>
            <person name="Cabau C."/>
            <person name="Klopp C."/>
            <person name="Bouchez O."/>
            <person name="Donnadieu C."/>
            <person name="Kuhl H."/>
            <person name="Gislard M."/>
            <person name="Guendouz S."/>
            <person name="Journot L."/>
            <person name="Haffray P."/>
            <person name="Bestin A."/>
            <person name="Morvezen R."/>
            <person name="Feron R."/>
            <person name="Wen M."/>
            <person name="Jouanno E."/>
            <person name="Herpin A."/>
            <person name="Schartl M."/>
            <person name="Postlethwait J."/>
            <person name="Schaerlinger B."/>
            <person name="Chardard D."/>
            <person name="Lecocq T."/>
            <person name="Poncet C."/>
            <person name="Jaffrelo L."/>
            <person name="Lampietro C."/>
            <person name="Guiguen Y."/>
        </authorList>
    </citation>
    <scope>NUCLEOTIDE SEQUENCE [LARGE SCALE GENOMIC DNA]</scope>
    <source>
        <tissue evidence="2">Blood</tissue>
    </source>
</reference>
<organism evidence="2 3">
    <name type="scientific">Perca fluviatilis</name>
    <name type="common">European perch</name>
    <dbReference type="NCBI Taxonomy" id="8168"/>
    <lineage>
        <taxon>Eukaryota</taxon>
        <taxon>Metazoa</taxon>
        <taxon>Chordata</taxon>
        <taxon>Craniata</taxon>
        <taxon>Vertebrata</taxon>
        <taxon>Euteleostomi</taxon>
        <taxon>Actinopterygii</taxon>
        <taxon>Neopterygii</taxon>
        <taxon>Teleostei</taxon>
        <taxon>Neoteleostei</taxon>
        <taxon>Acanthomorphata</taxon>
        <taxon>Eupercaria</taxon>
        <taxon>Perciformes</taxon>
        <taxon>Percoidei</taxon>
        <taxon>Percidae</taxon>
        <taxon>Percinae</taxon>
        <taxon>Perca</taxon>
    </lineage>
</organism>
<sequence length="104" mass="11322">MCMGREFHREGAAMVKALTPQLSFISLVGLVFAENGYWGLPHWDYKVFRSAEFQVSCSGMSRLGGLRGLSPETQTAGGDTSTAEGLHEPLQMDTSMCRDTCTVA</sequence>
<name>A0A6A5E6B8_PERFL</name>
<accession>A0A6A5E6B8</accession>
<dbReference type="Proteomes" id="UP000465112">
    <property type="component" value="Chromosome 19"/>
</dbReference>
<proteinExistence type="predicted"/>
<evidence type="ECO:0000256" key="1">
    <source>
        <dbReference type="SAM" id="MobiDB-lite"/>
    </source>
</evidence>